<dbReference type="GO" id="GO:0036064">
    <property type="term" value="C:ciliary basal body"/>
    <property type="evidence" value="ECO:0007669"/>
    <property type="project" value="TreeGrafter"/>
</dbReference>
<reference evidence="7" key="1">
    <citation type="submission" date="2016-11" db="UniProtKB">
        <authorList>
            <consortium name="WormBaseParasite"/>
        </authorList>
    </citation>
    <scope>IDENTIFICATION</scope>
</reference>
<keyword evidence="2 4" id="KW-0802">TPR repeat</keyword>
<feature type="region of interest" description="Disordered" evidence="5">
    <location>
        <begin position="1"/>
        <end position="46"/>
    </location>
</feature>
<evidence type="ECO:0000256" key="2">
    <source>
        <dbReference type="ARBA" id="ARBA00022803"/>
    </source>
</evidence>
<sequence>MANADAGSNTALDSIDITEGQFPVDTSKQPSEHTSDSDKNRSSEEDIQSVIRTHEQRMRAAEIVPFESRNHHLHLAYEMAEHARDECEFAAHIRGMMCKELGDLTGAMMWFEKACSLNRTSSEHHIYVGRVHFLQGQHKVADEMFLKAIELNPKCWKAYYWKAMAVYHLDSDSVRNTEKAQEILRACPDMKKYADIVGFSAKLATQAGKVYDAIDDYKIVQTAALVVILGQNELSFCHSKPIDHLADKGKRPL</sequence>
<evidence type="ECO:0000256" key="1">
    <source>
        <dbReference type="ARBA" id="ARBA00022737"/>
    </source>
</evidence>
<evidence type="ECO:0000256" key="5">
    <source>
        <dbReference type="SAM" id="MobiDB-lite"/>
    </source>
</evidence>
<dbReference type="Pfam" id="PF13181">
    <property type="entry name" value="TPR_8"/>
    <property type="match status" value="2"/>
</dbReference>
<feature type="repeat" description="TPR" evidence="4">
    <location>
        <begin position="122"/>
        <end position="155"/>
    </location>
</feature>
<dbReference type="Gene3D" id="1.25.40.10">
    <property type="entry name" value="Tetratricopeptide repeat domain"/>
    <property type="match status" value="1"/>
</dbReference>
<dbReference type="PANTHER" id="PTHR44186:SF1">
    <property type="entry name" value="BARDET-BIEDL SYNDROME 4 PROTEIN"/>
    <property type="match status" value="1"/>
</dbReference>
<dbReference type="InterPro" id="IPR019734">
    <property type="entry name" value="TPR_rpt"/>
</dbReference>
<keyword evidence="6" id="KW-1185">Reference proteome</keyword>
<feature type="compositionally biased region" description="Basic and acidic residues" evidence="5">
    <location>
        <begin position="30"/>
        <end position="44"/>
    </location>
</feature>
<evidence type="ECO:0000256" key="3">
    <source>
        <dbReference type="ARBA" id="ARBA00023778"/>
    </source>
</evidence>
<name>A0A1I7Y5R2_9BILA</name>
<dbReference type="WBParaSite" id="L893_g13014.t1">
    <property type="protein sequence ID" value="L893_g13014.t1"/>
    <property type="gene ID" value="L893_g13014"/>
</dbReference>
<dbReference type="InterPro" id="IPR011990">
    <property type="entry name" value="TPR-like_helical_dom_sf"/>
</dbReference>
<dbReference type="AlphaFoldDB" id="A0A1I7Y5R2"/>
<dbReference type="SUPFAM" id="SSF48452">
    <property type="entry name" value="TPR-like"/>
    <property type="match status" value="1"/>
</dbReference>
<comment type="similarity">
    <text evidence="3">Belongs to the BBS4 family.</text>
</comment>
<accession>A0A1I7Y5R2</accession>
<dbReference type="SMART" id="SM00028">
    <property type="entry name" value="TPR"/>
    <property type="match status" value="2"/>
</dbReference>
<dbReference type="Proteomes" id="UP000095287">
    <property type="component" value="Unplaced"/>
</dbReference>
<organism evidence="6 7">
    <name type="scientific">Steinernema glaseri</name>
    <dbReference type="NCBI Taxonomy" id="37863"/>
    <lineage>
        <taxon>Eukaryota</taxon>
        <taxon>Metazoa</taxon>
        <taxon>Ecdysozoa</taxon>
        <taxon>Nematoda</taxon>
        <taxon>Chromadorea</taxon>
        <taxon>Rhabditida</taxon>
        <taxon>Tylenchina</taxon>
        <taxon>Panagrolaimomorpha</taxon>
        <taxon>Strongyloidoidea</taxon>
        <taxon>Steinernematidae</taxon>
        <taxon>Steinernema</taxon>
    </lineage>
</organism>
<dbReference type="GO" id="GO:0061512">
    <property type="term" value="P:protein localization to cilium"/>
    <property type="evidence" value="ECO:0007669"/>
    <property type="project" value="TreeGrafter"/>
</dbReference>
<protein>
    <submittedName>
        <fullName evidence="7">TPR_REGION domain-containing protein</fullName>
    </submittedName>
</protein>
<proteinExistence type="inferred from homology"/>
<keyword evidence="1" id="KW-0677">Repeat</keyword>
<evidence type="ECO:0000313" key="7">
    <source>
        <dbReference type="WBParaSite" id="L893_g13014.t1"/>
    </source>
</evidence>
<feature type="compositionally biased region" description="Polar residues" evidence="5">
    <location>
        <begin position="1"/>
        <end position="12"/>
    </location>
</feature>
<dbReference type="PROSITE" id="PS50005">
    <property type="entry name" value="TPR"/>
    <property type="match status" value="1"/>
</dbReference>
<evidence type="ECO:0000313" key="6">
    <source>
        <dbReference type="Proteomes" id="UP000095287"/>
    </source>
</evidence>
<evidence type="ECO:0000256" key="4">
    <source>
        <dbReference type="PROSITE-ProRule" id="PRU00339"/>
    </source>
</evidence>
<dbReference type="PANTHER" id="PTHR44186">
    <property type="match status" value="1"/>
</dbReference>
<dbReference type="GO" id="GO:0060271">
    <property type="term" value="P:cilium assembly"/>
    <property type="evidence" value="ECO:0007669"/>
    <property type="project" value="TreeGrafter"/>
</dbReference>